<dbReference type="Proteomes" id="UP000198951">
    <property type="component" value="Unassembled WGS sequence"/>
</dbReference>
<protein>
    <submittedName>
        <fullName evidence="1">Uncharacterized protein</fullName>
    </submittedName>
</protein>
<proteinExistence type="predicted"/>
<accession>A0A1H3X787</accession>
<gene>
    <name evidence="1" type="ORF">SAMN05443667_101407</name>
</gene>
<keyword evidence="2" id="KW-1185">Reference proteome</keyword>
<dbReference type="EMBL" id="FNRD01000001">
    <property type="protein sequence ID" value="SDZ95239.1"/>
    <property type="molecule type" value="Genomic_DNA"/>
</dbReference>
<organism evidence="1 2">
    <name type="scientific">Flavobacterium gillisiae</name>
    <dbReference type="NCBI Taxonomy" id="150146"/>
    <lineage>
        <taxon>Bacteria</taxon>
        <taxon>Pseudomonadati</taxon>
        <taxon>Bacteroidota</taxon>
        <taxon>Flavobacteriia</taxon>
        <taxon>Flavobacteriales</taxon>
        <taxon>Flavobacteriaceae</taxon>
        <taxon>Flavobacterium</taxon>
    </lineage>
</organism>
<evidence type="ECO:0000313" key="1">
    <source>
        <dbReference type="EMBL" id="SDZ95239.1"/>
    </source>
</evidence>
<dbReference type="AlphaFoldDB" id="A0A1H3X787"/>
<name>A0A1H3X787_9FLAO</name>
<dbReference type="STRING" id="150146.SAMN05443667_101407"/>
<reference evidence="2" key="1">
    <citation type="submission" date="2016-10" db="EMBL/GenBank/DDBJ databases">
        <authorList>
            <person name="Varghese N."/>
            <person name="Submissions S."/>
        </authorList>
    </citation>
    <scope>NUCLEOTIDE SEQUENCE [LARGE SCALE GENOMIC DNA]</scope>
    <source>
        <strain evidence="2">DSM 22376</strain>
    </source>
</reference>
<sequence length="41" mass="4899">MQYRSNYKEALSGTLETLFFTRTYNGKAEAALYYNIKLHYK</sequence>
<evidence type="ECO:0000313" key="2">
    <source>
        <dbReference type="Proteomes" id="UP000198951"/>
    </source>
</evidence>